<dbReference type="EMBL" id="CCAG010003333">
    <property type="status" value="NOT_ANNOTATED_CDS"/>
    <property type="molecule type" value="Genomic_DNA"/>
</dbReference>
<dbReference type="VEuPathDB" id="VectorBase:GMOY004192"/>
<keyword evidence="1" id="KW-0472">Membrane</keyword>
<proteinExistence type="predicted"/>
<dbReference type="AlphaFoldDB" id="A0A1B0FK00"/>
<keyword evidence="3" id="KW-1185">Reference proteome</keyword>
<reference evidence="2" key="1">
    <citation type="submission" date="2020-05" db="UniProtKB">
        <authorList>
            <consortium name="EnsemblMetazoa"/>
        </authorList>
    </citation>
    <scope>IDENTIFICATION</scope>
    <source>
        <strain evidence="2">Yale</strain>
    </source>
</reference>
<dbReference type="EnsemblMetazoa" id="GMOY004192-RA">
    <property type="protein sequence ID" value="GMOY004192-PA"/>
    <property type="gene ID" value="GMOY004192"/>
</dbReference>
<evidence type="ECO:0000256" key="1">
    <source>
        <dbReference type="SAM" id="Phobius"/>
    </source>
</evidence>
<keyword evidence="1" id="KW-0812">Transmembrane</keyword>
<evidence type="ECO:0000313" key="3">
    <source>
        <dbReference type="Proteomes" id="UP000092444"/>
    </source>
</evidence>
<name>A0A1B0FK00_GLOMM</name>
<feature type="transmembrane region" description="Helical" evidence="1">
    <location>
        <begin position="26"/>
        <end position="50"/>
    </location>
</feature>
<evidence type="ECO:0000313" key="2">
    <source>
        <dbReference type="EnsemblMetazoa" id="GMOY004192-PA"/>
    </source>
</evidence>
<accession>A0A1B0FK00</accession>
<protein>
    <submittedName>
        <fullName evidence="2">Uncharacterized protein</fullName>
    </submittedName>
</protein>
<keyword evidence="1" id="KW-1133">Transmembrane helix</keyword>
<organism evidence="2 3">
    <name type="scientific">Glossina morsitans morsitans</name>
    <name type="common">Savannah tsetse fly</name>
    <dbReference type="NCBI Taxonomy" id="37546"/>
    <lineage>
        <taxon>Eukaryota</taxon>
        <taxon>Metazoa</taxon>
        <taxon>Ecdysozoa</taxon>
        <taxon>Arthropoda</taxon>
        <taxon>Hexapoda</taxon>
        <taxon>Insecta</taxon>
        <taxon>Pterygota</taxon>
        <taxon>Neoptera</taxon>
        <taxon>Endopterygota</taxon>
        <taxon>Diptera</taxon>
        <taxon>Brachycera</taxon>
        <taxon>Muscomorpha</taxon>
        <taxon>Hippoboscoidea</taxon>
        <taxon>Glossinidae</taxon>
        <taxon>Glossina</taxon>
    </lineage>
</organism>
<dbReference type="Proteomes" id="UP000092444">
    <property type="component" value="Unassembled WGS sequence"/>
</dbReference>
<sequence>MTTNIVTELAYFFNFAFGERANFEPVVAFIFTMDFFIISLNIYCLICVASQYQLFMDFERGNHRESIISSERVRAYLPFTDQ</sequence>